<dbReference type="EMBL" id="JAGGLB010000044">
    <property type="protein sequence ID" value="MBP1996126.1"/>
    <property type="molecule type" value="Genomic_DNA"/>
</dbReference>
<protein>
    <submittedName>
        <fullName evidence="7">Iron complex transport system substrate-binding protein</fullName>
    </submittedName>
</protein>
<gene>
    <name evidence="7" type="ORF">J2Z66_007770</name>
</gene>
<evidence type="ECO:0000256" key="1">
    <source>
        <dbReference type="ARBA" id="ARBA00004196"/>
    </source>
</evidence>
<dbReference type="PANTHER" id="PTHR30532:SF24">
    <property type="entry name" value="FERRIC ENTEROBACTIN-BINDING PERIPLASMIC PROTEIN FEPB"/>
    <property type="match status" value="1"/>
</dbReference>
<dbReference type="Gene3D" id="3.40.50.1980">
    <property type="entry name" value="Nitrogenase molybdenum iron protein domain"/>
    <property type="match status" value="2"/>
</dbReference>
<feature type="chain" id="PRO_5046817503" evidence="5">
    <location>
        <begin position="22"/>
        <end position="328"/>
    </location>
</feature>
<keyword evidence="4 5" id="KW-0732">Signal</keyword>
<dbReference type="PANTHER" id="PTHR30532">
    <property type="entry name" value="IRON III DICITRATE-BINDING PERIPLASMIC PROTEIN"/>
    <property type="match status" value="1"/>
</dbReference>
<reference evidence="7 8" key="1">
    <citation type="submission" date="2021-03" db="EMBL/GenBank/DDBJ databases">
        <title>Genomic Encyclopedia of Type Strains, Phase IV (KMG-IV): sequencing the most valuable type-strain genomes for metagenomic binning, comparative biology and taxonomic classification.</title>
        <authorList>
            <person name="Goeker M."/>
        </authorList>
    </citation>
    <scope>NUCLEOTIDE SEQUENCE [LARGE SCALE GENOMIC DNA]</scope>
    <source>
        <strain evidence="7 8">DSM 26048</strain>
    </source>
</reference>
<dbReference type="PROSITE" id="PS50983">
    <property type="entry name" value="FE_B12_PBP"/>
    <property type="match status" value="1"/>
</dbReference>
<comment type="similarity">
    <text evidence="2">Belongs to the bacterial solute-binding protein 8 family.</text>
</comment>
<evidence type="ECO:0000256" key="4">
    <source>
        <dbReference type="ARBA" id="ARBA00022729"/>
    </source>
</evidence>
<dbReference type="PROSITE" id="PS51257">
    <property type="entry name" value="PROKAR_LIPOPROTEIN"/>
    <property type="match status" value="1"/>
</dbReference>
<dbReference type="SUPFAM" id="SSF53807">
    <property type="entry name" value="Helical backbone' metal receptor"/>
    <property type="match status" value="1"/>
</dbReference>
<sequence length="328" mass="36283">MKIRKHLCIALVIFLLSTITAACGGSAPVVSPTADASAKEPTESVGLYPRTISDAKTSSVELKAHPERIAVMDYVIFSHLVSLDYFPAAAKMFNSYITKMPAVKPLLKDREIIDLGEWEGINLEKTASVEPDLILASTADADKVYEHLGAIAPVVFFDPQKMGNTETDWKWGIREVAKVIAQEKKAEEVIIKTEQAMAENKPAFAAHSNESVVFSFYSDSRGGFVLQSYKAMRVYYEGLGLKPAIENDAMQTLSLEGMLELNPDHLFIFEADSGATEKEIEELKKNKVWHSLSAAKQNHVYFLDSSIGVMSPVNILYGIEEIDKAMNR</sequence>
<dbReference type="RefSeq" id="WP_209978254.1">
    <property type="nucleotide sequence ID" value="NZ_JAGGLB010000044.1"/>
</dbReference>
<keyword evidence="8" id="KW-1185">Reference proteome</keyword>
<dbReference type="InterPro" id="IPR051313">
    <property type="entry name" value="Bact_iron-sidero_bind"/>
</dbReference>
<evidence type="ECO:0000313" key="8">
    <source>
        <dbReference type="Proteomes" id="UP001519287"/>
    </source>
</evidence>
<comment type="caution">
    <text evidence="7">The sequence shown here is derived from an EMBL/GenBank/DDBJ whole genome shotgun (WGS) entry which is preliminary data.</text>
</comment>
<accession>A0ABS4J8F2</accession>
<dbReference type="Pfam" id="PF01497">
    <property type="entry name" value="Peripla_BP_2"/>
    <property type="match status" value="1"/>
</dbReference>
<dbReference type="InterPro" id="IPR002491">
    <property type="entry name" value="ABC_transptr_periplasmic_BD"/>
</dbReference>
<evidence type="ECO:0000256" key="5">
    <source>
        <dbReference type="SAM" id="SignalP"/>
    </source>
</evidence>
<dbReference type="Proteomes" id="UP001519287">
    <property type="component" value="Unassembled WGS sequence"/>
</dbReference>
<dbReference type="CDD" id="cd01146">
    <property type="entry name" value="FhuD"/>
    <property type="match status" value="1"/>
</dbReference>
<comment type="subcellular location">
    <subcellularLocation>
        <location evidence="1">Cell envelope</location>
    </subcellularLocation>
</comment>
<evidence type="ECO:0000313" key="7">
    <source>
        <dbReference type="EMBL" id="MBP1996126.1"/>
    </source>
</evidence>
<feature type="domain" description="Fe/B12 periplasmic-binding" evidence="6">
    <location>
        <begin position="68"/>
        <end position="328"/>
    </location>
</feature>
<evidence type="ECO:0000256" key="2">
    <source>
        <dbReference type="ARBA" id="ARBA00008814"/>
    </source>
</evidence>
<feature type="signal peptide" evidence="5">
    <location>
        <begin position="1"/>
        <end position="21"/>
    </location>
</feature>
<organism evidence="7 8">
    <name type="scientific">Paenibacillus eucommiae</name>
    <dbReference type="NCBI Taxonomy" id="1355755"/>
    <lineage>
        <taxon>Bacteria</taxon>
        <taxon>Bacillati</taxon>
        <taxon>Bacillota</taxon>
        <taxon>Bacilli</taxon>
        <taxon>Bacillales</taxon>
        <taxon>Paenibacillaceae</taxon>
        <taxon>Paenibacillus</taxon>
    </lineage>
</organism>
<proteinExistence type="inferred from homology"/>
<keyword evidence="3" id="KW-0813">Transport</keyword>
<evidence type="ECO:0000259" key="6">
    <source>
        <dbReference type="PROSITE" id="PS50983"/>
    </source>
</evidence>
<evidence type="ECO:0000256" key="3">
    <source>
        <dbReference type="ARBA" id="ARBA00022448"/>
    </source>
</evidence>
<name>A0ABS4J8F2_9BACL</name>